<evidence type="ECO:0008006" key="3">
    <source>
        <dbReference type="Google" id="ProtNLM"/>
    </source>
</evidence>
<gene>
    <name evidence="1" type="ORF">SAMN05661093_01796</name>
</gene>
<accession>A0A1W2BLD9</accession>
<evidence type="ECO:0000313" key="1">
    <source>
        <dbReference type="EMBL" id="SMC73676.1"/>
    </source>
</evidence>
<dbReference type="AlphaFoldDB" id="A0A1W2BLD9"/>
<dbReference type="EMBL" id="FWXV01000001">
    <property type="protein sequence ID" value="SMC73676.1"/>
    <property type="molecule type" value="Genomic_DNA"/>
</dbReference>
<dbReference type="SUPFAM" id="SSF53335">
    <property type="entry name" value="S-adenosyl-L-methionine-dependent methyltransferases"/>
    <property type="match status" value="1"/>
</dbReference>
<keyword evidence="2" id="KW-1185">Reference proteome</keyword>
<dbReference type="Gene3D" id="3.40.50.150">
    <property type="entry name" value="Vaccinia Virus protein VP39"/>
    <property type="match status" value="1"/>
</dbReference>
<sequence length="230" mass="24511">MMDPYSASAEFYDVTSRELWARKRPLIMSGLRGATGTLVDIGAGTGLGTLALAETFPSAPIVAIEPSVGMRIALATRVAMTGIEVSVVDGCVPGVELPPRIGGALCCGVLGHLSASERVSLWTVLAARMDVGAPVVVELMDETAPPAFTLRIAHTRVGAMEYEVWSTPSDHGWTLRYRVLSAGRCLRELDVPMRWDRIDASVLAAEAVGFRCRRIAPDVHVLTRSAGVPG</sequence>
<reference evidence="1 2" key="1">
    <citation type="submission" date="2017-04" db="EMBL/GenBank/DDBJ databases">
        <authorList>
            <person name="Afonso C.L."/>
            <person name="Miller P.J."/>
            <person name="Scott M.A."/>
            <person name="Spackman E."/>
            <person name="Goraichik I."/>
            <person name="Dimitrov K.M."/>
            <person name="Suarez D.L."/>
            <person name="Swayne D.E."/>
        </authorList>
    </citation>
    <scope>NUCLEOTIDE SEQUENCE [LARGE SCALE GENOMIC DNA]</scope>
    <source>
        <strain evidence="1 2">DSM 43828</strain>
    </source>
</reference>
<dbReference type="Proteomes" id="UP000192674">
    <property type="component" value="Unassembled WGS sequence"/>
</dbReference>
<dbReference type="InterPro" id="IPR029063">
    <property type="entry name" value="SAM-dependent_MTases_sf"/>
</dbReference>
<protein>
    <recommendedName>
        <fullName evidence="3">Class I SAM-dependent methyltransferase</fullName>
    </recommendedName>
</protein>
<evidence type="ECO:0000313" key="2">
    <source>
        <dbReference type="Proteomes" id="UP000192674"/>
    </source>
</evidence>
<name>A0A1W2BLD9_KIBAR</name>
<proteinExistence type="predicted"/>
<organism evidence="1 2">
    <name type="scientific">Kibdelosporangium aridum</name>
    <dbReference type="NCBI Taxonomy" id="2030"/>
    <lineage>
        <taxon>Bacteria</taxon>
        <taxon>Bacillati</taxon>
        <taxon>Actinomycetota</taxon>
        <taxon>Actinomycetes</taxon>
        <taxon>Pseudonocardiales</taxon>
        <taxon>Pseudonocardiaceae</taxon>
        <taxon>Kibdelosporangium</taxon>
    </lineage>
</organism>